<dbReference type="PANTHER" id="PTHR23099">
    <property type="entry name" value="TRANSCRIPTIONAL REGULATOR"/>
    <property type="match status" value="1"/>
</dbReference>
<proteinExistence type="predicted"/>
<reference evidence="3" key="1">
    <citation type="submission" date="2021-01" db="EMBL/GenBank/DDBJ databases">
        <authorList>
            <person name="Corre E."/>
            <person name="Pelletier E."/>
            <person name="Niang G."/>
            <person name="Scheremetjew M."/>
            <person name="Finn R."/>
            <person name="Kale V."/>
            <person name="Holt S."/>
            <person name="Cochrane G."/>
            <person name="Meng A."/>
            <person name="Brown T."/>
            <person name="Cohen L."/>
        </authorList>
    </citation>
    <scope>NUCLEOTIDE SEQUENCE</scope>
    <source>
        <strain evidence="3">CCMP1897</strain>
    </source>
</reference>
<feature type="region of interest" description="Disordered" evidence="1">
    <location>
        <begin position="50"/>
        <end position="130"/>
    </location>
</feature>
<evidence type="ECO:0000313" key="3">
    <source>
        <dbReference type="EMBL" id="CAE0611703.1"/>
    </source>
</evidence>
<feature type="region of interest" description="Disordered" evidence="1">
    <location>
        <begin position="223"/>
        <end position="330"/>
    </location>
</feature>
<dbReference type="EMBL" id="HBIS01006133">
    <property type="protein sequence ID" value="CAE0611703.1"/>
    <property type="molecule type" value="Transcribed_RNA"/>
</dbReference>
<feature type="compositionally biased region" description="Acidic residues" evidence="1">
    <location>
        <begin position="440"/>
        <end position="461"/>
    </location>
</feature>
<feature type="compositionally biased region" description="Basic and acidic residues" evidence="1">
    <location>
        <begin position="118"/>
        <end position="130"/>
    </location>
</feature>
<name>A0A7S3UES1_9CHLO</name>
<dbReference type="GO" id="GO:0006950">
    <property type="term" value="P:response to stress"/>
    <property type="evidence" value="ECO:0007669"/>
    <property type="project" value="UniProtKB-ARBA"/>
</dbReference>
<dbReference type="SMART" id="SM00731">
    <property type="entry name" value="SprT"/>
    <property type="match status" value="1"/>
</dbReference>
<feature type="compositionally biased region" description="Basic and acidic residues" evidence="1">
    <location>
        <begin position="84"/>
        <end position="102"/>
    </location>
</feature>
<feature type="region of interest" description="Disordered" evidence="1">
    <location>
        <begin position="522"/>
        <end position="543"/>
    </location>
</feature>
<protein>
    <recommendedName>
        <fullName evidence="2">SprT-like domain-containing protein</fullName>
    </recommendedName>
</protein>
<feature type="region of interest" description="Disordered" evidence="1">
    <location>
        <begin position="1"/>
        <end position="31"/>
    </location>
</feature>
<evidence type="ECO:0000259" key="2">
    <source>
        <dbReference type="SMART" id="SM00731"/>
    </source>
</evidence>
<gene>
    <name evidence="3" type="ORF">PSAL00342_LOCUS5538</name>
</gene>
<dbReference type="AlphaFoldDB" id="A0A7S3UES1"/>
<dbReference type="Pfam" id="PF10263">
    <property type="entry name" value="SprT-like"/>
    <property type="match status" value="1"/>
</dbReference>
<sequence>MDETANVPEAMKGKLGRWTEKKTPGTAKRRLGTARCAVDAEMEPIPVNLLSPNVTFRKVRKDGNLPNKDKAKRKEEANTVAKVSEGKENRGLQPQEEKDTRPRVNNGYQEENLQIGEASRRKQEGERLDDSENVREGFVRVLENKVTSEWTTGKVPERWDRGLKRIQEGLLWLQEDGGKDAHLILANYLERKGVLRAGSELDLLRKYVETIEGYVVPTVSSGNQAVEASTDEDYRSCRSSLGERESSSESKKGSEYSDVKVVEEDQEEVFNDLPEPRKLSFGSHTSDQSEEPETKRKMHGRLVNLEKEGNSTEAESEDEAFQVPSSRRPASRRVCLLSSDEELKPSPAAAAECAHRIPKPSPVTAEWIERQISFSTAVKFQISEEAKRFSPKRTPAVHGRRKPKQFPKSPFIDDQASDGNYPAAEESDASESYESSFINDSDEEEDCEEEEEYQPETDVECSEMVSSEVKTRTKPNLVQDNETLSNVVDAENNVGKSSDVFDETPSLVDRISRIRLGAWDEREMDGGDSLPSGSGSVSSDSEDDALNGAIIWRSATKGRRTKQTKVAECEELDSPETIVVPSPSVRTKAPSTASLVSFTGSAAAFRRERERLAHELFREYNRRVFDEQLPPELLVIWNNKLKTTAGLTHYKREVMDGAYHFSARVELSSKVVDAFPKLQRTLCHELCHVAAWLLDHTAKPPHGPVFKKWASRAMQVYPDLEISTCHHYEIHYPYRWKCGSCFKVYGRHSNSIKPEKHACGICRGRLEPMGKFKPTGSPVRKRAPSAYTSFVKAHFAQARSDLGQGVSHGAVMRHLSELWQQRKSATATSTIL</sequence>
<feature type="domain" description="SprT-like" evidence="2">
    <location>
        <begin position="610"/>
        <end position="769"/>
    </location>
</feature>
<organism evidence="3">
    <name type="scientific">Picocystis salinarum</name>
    <dbReference type="NCBI Taxonomy" id="88271"/>
    <lineage>
        <taxon>Eukaryota</taxon>
        <taxon>Viridiplantae</taxon>
        <taxon>Chlorophyta</taxon>
        <taxon>Picocystophyceae</taxon>
        <taxon>Picocystales</taxon>
        <taxon>Picocystaceae</taxon>
        <taxon>Picocystis</taxon>
    </lineage>
</organism>
<dbReference type="GO" id="GO:0005634">
    <property type="term" value="C:nucleus"/>
    <property type="evidence" value="ECO:0007669"/>
    <property type="project" value="TreeGrafter"/>
</dbReference>
<dbReference type="PANTHER" id="PTHR23099:SF0">
    <property type="entry name" value="GERM CELL NUCLEAR ACIDIC PROTEIN"/>
    <property type="match status" value="1"/>
</dbReference>
<feature type="compositionally biased region" description="Basic and acidic residues" evidence="1">
    <location>
        <begin position="61"/>
        <end position="77"/>
    </location>
</feature>
<feature type="compositionally biased region" description="Basic and acidic residues" evidence="1">
    <location>
        <begin position="232"/>
        <end position="263"/>
    </location>
</feature>
<feature type="region of interest" description="Disordered" evidence="1">
    <location>
        <begin position="384"/>
        <end position="477"/>
    </location>
</feature>
<feature type="compositionally biased region" description="Low complexity" evidence="1">
    <location>
        <begin position="527"/>
        <end position="539"/>
    </location>
</feature>
<dbReference type="InterPro" id="IPR006640">
    <property type="entry name" value="SprT-like_domain"/>
</dbReference>
<evidence type="ECO:0000256" key="1">
    <source>
        <dbReference type="SAM" id="MobiDB-lite"/>
    </source>
</evidence>
<accession>A0A7S3UES1</accession>